<dbReference type="SUPFAM" id="SSF52058">
    <property type="entry name" value="L domain-like"/>
    <property type="match status" value="1"/>
</dbReference>
<dbReference type="InterPro" id="IPR003591">
    <property type="entry name" value="Leu-rich_rpt_typical-subtyp"/>
</dbReference>
<dbReference type="Gene3D" id="2.60.40.10">
    <property type="entry name" value="Immunoglobulins"/>
    <property type="match status" value="1"/>
</dbReference>
<name>K1R8S5_MAGGI</name>
<dbReference type="SMART" id="SM00082">
    <property type="entry name" value="LRRCT"/>
    <property type="match status" value="1"/>
</dbReference>
<dbReference type="InterPro" id="IPR003961">
    <property type="entry name" value="FN3_dom"/>
</dbReference>
<organism evidence="3">
    <name type="scientific">Magallana gigas</name>
    <name type="common">Pacific oyster</name>
    <name type="synonym">Crassostrea gigas</name>
    <dbReference type="NCBI Taxonomy" id="29159"/>
    <lineage>
        <taxon>Eukaryota</taxon>
        <taxon>Metazoa</taxon>
        <taxon>Spiralia</taxon>
        <taxon>Lophotrochozoa</taxon>
        <taxon>Mollusca</taxon>
        <taxon>Bivalvia</taxon>
        <taxon>Autobranchia</taxon>
        <taxon>Pteriomorphia</taxon>
        <taxon>Ostreida</taxon>
        <taxon>Ostreoidea</taxon>
        <taxon>Ostreidae</taxon>
        <taxon>Magallana</taxon>
    </lineage>
</organism>
<reference evidence="3" key="1">
    <citation type="journal article" date="2012" name="Nature">
        <title>The oyster genome reveals stress adaptation and complexity of shell formation.</title>
        <authorList>
            <person name="Zhang G."/>
            <person name="Fang X."/>
            <person name="Guo X."/>
            <person name="Li L."/>
            <person name="Luo R."/>
            <person name="Xu F."/>
            <person name="Yang P."/>
            <person name="Zhang L."/>
            <person name="Wang X."/>
            <person name="Qi H."/>
            <person name="Xiong Z."/>
            <person name="Que H."/>
            <person name="Xie Y."/>
            <person name="Holland P.W."/>
            <person name="Paps J."/>
            <person name="Zhu Y."/>
            <person name="Wu F."/>
            <person name="Chen Y."/>
            <person name="Wang J."/>
            <person name="Peng C."/>
            <person name="Meng J."/>
            <person name="Yang L."/>
            <person name="Liu J."/>
            <person name="Wen B."/>
            <person name="Zhang N."/>
            <person name="Huang Z."/>
            <person name="Zhu Q."/>
            <person name="Feng Y."/>
            <person name="Mount A."/>
            <person name="Hedgecock D."/>
            <person name="Xu Z."/>
            <person name="Liu Y."/>
            <person name="Domazet-Loso T."/>
            <person name="Du Y."/>
            <person name="Sun X."/>
            <person name="Zhang S."/>
            <person name="Liu B."/>
            <person name="Cheng P."/>
            <person name="Jiang X."/>
            <person name="Li J."/>
            <person name="Fan D."/>
            <person name="Wang W."/>
            <person name="Fu W."/>
            <person name="Wang T."/>
            <person name="Wang B."/>
            <person name="Zhang J."/>
            <person name="Peng Z."/>
            <person name="Li Y."/>
            <person name="Li N."/>
            <person name="Wang J."/>
            <person name="Chen M."/>
            <person name="He Y."/>
            <person name="Tan F."/>
            <person name="Song X."/>
            <person name="Zheng Q."/>
            <person name="Huang R."/>
            <person name="Yang H."/>
            <person name="Du X."/>
            <person name="Chen L."/>
            <person name="Yang M."/>
            <person name="Gaffney P.M."/>
            <person name="Wang S."/>
            <person name="Luo L."/>
            <person name="She Z."/>
            <person name="Ming Y."/>
            <person name="Huang W."/>
            <person name="Zhang S."/>
            <person name="Huang B."/>
            <person name="Zhang Y."/>
            <person name="Qu T."/>
            <person name="Ni P."/>
            <person name="Miao G."/>
            <person name="Wang J."/>
            <person name="Wang Q."/>
            <person name="Steinberg C.E."/>
            <person name="Wang H."/>
            <person name="Li N."/>
            <person name="Qian L."/>
            <person name="Zhang G."/>
            <person name="Li Y."/>
            <person name="Yang H."/>
            <person name="Liu X."/>
            <person name="Wang J."/>
            <person name="Yin Y."/>
            <person name="Wang J."/>
        </authorList>
    </citation>
    <scope>NUCLEOTIDE SEQUENCE [LARGE SCALE GENOMIC DNA]</scope>
    <source>
        <strain evidence="3">05x7-T-G4-1.051#20</strain>
    </source>
</reference>
<dbReference type="CDD" id="cd00063">
    <property type="entry name" value="FN3"/>
    <property type="match status" value="1"/>
</dbReference>
<dbReference type="EMBL" id="JH817402">
    <property type="protein sequence ID" value="EKC37545.1"/>
    <property type="molecule type" value="Genomic_DNA"/>
</dbReference>
<dbReference type="AlphaFoldDB" id="K1R8S5"/>
<keyword evidence="2" id="KW-0472">Membrane</keyword>
<dbReference type="Gene3D" id="3.80.10.10">
    <property type="entry name" value="Ribonuclease Inhibitor"/>
    <property type="match status" value="2"/>
</dbReference>
<sequence length="698" mass="78245">MNTNFVSSEAFKNQLQELTIFEFANNQVPTFPKPAINRLRQLQHLSWVHNGMRTILNNSFDSLNSLTELDLRGNDIRDMYNGSFIGITEKLQDLSLRLNRLTKESIVPLGNNKWHELKQLNLGDMMADFTDIPNGLFRNMPKLANLIMAGNKLRVIKSNDFHGLGNMQALDLSENWIHTIQKRALSPMTRLDTLDLRSQYDSRVTNPLNFSLDALKGAEHALKTLHIQDNHLIDWYAWEAIGAMKNLANLDISGTGLSDIPSLIFYNHEMLKSLKMRNNNMTVLRQESLYGLKYSLEVIDISNNQIYTIEKCVFEGFNKLNFFFASQNSFACDCNLYGLNQFLKAITSPGLVILTCKNPTNLTGRSLLSLETGQFCSNPLNSTSCPDFTHTTTTTSTIGTTSVVLLPDIRFGISSETKNTIVISWTVGGDMAYLKNFLVQCKQLGINNTQEKSFLLEKSKRDHPLTGLNPGSRYEICFFIELTGSSNQILISCQTGTTQGSLIDVATTEANTGSDDKTAEIVGGILGGGVSFIALIVVLLFVFVICRKKNIDKSLQSANGHITLTECQKTAENNDPHPTKGATCRGRGRGRDLKQHNVKLPPEHMPEGRFRDRVMPTAPEPKYDNRKMAQADHYTNAVETRPIPQTPNRDFMSHSSRGGFPNHGFSSSLIDEMYIEILDNREVEISNEFGYAYVSHIT</sequence>
<dbReference type="InterPro" id="IPR000483">
    <property type="entry name" value="Cys-rich_flank_reg_C"/>
</dbReference>
<dbReference type="SMART" id="SM00369">
    <property type="entry name" value="LRR_TYP"/>
    <property type="match status" value="6"/>
</dbReference>
<feature type="transmembrane region" description="Helical" evidence="2">
    <location>
        <begin position="521"/>
        <end position="546"/>
    </location>
</feature>
<protein>
    <submittedName>
        <fullName evidence="3">Platelet glycoprotein V</fullName>
    </submittedName>
</protein>
<gene>
    <name evidence="3" type="ORF">CGI_10022067</name>
</gene>
<dbReference type="PANTHER" id="PTHR24366">
    <property type="entry name" value="IG(IMMUNOGLOBULIN) AND LRR(LEUCINE RICH REPEAT) DOMAINS"/>
    <property type="match status" value="1"/>
</dbReference>
<feature type="region of interest" description="Disordered" evidence="1">
    <location>
        <begin position="571"/>
        <end position="614"/>
    </location>
</feature>
<dbReference type="Pfam" id="PF13855">
    <property type="entry name" value="LRR_8"/>
    <property type="match status" value="2"/>
</dbReference>
<dbReference type="InterPro" id="IPR013783">
    <property type="entry name" value="Ig-like_fold"/>
</dbReference>
<evidence type="ECO:0000256" key="1">
    <source>
        <dbReference type="SAM" id="MobiDB-lite"/>
    </source>
</evidence>
<evidence type="ECO:0000256" key="2">
    <source>
        <dbReference type="SAM" id="Phobius"/>
    </source>
</evidence>
<dbReference type="HOGENOM" id="CLU_024763_0_0_1"/>
<accession>K1R8S5</accession>
<evidence type="ECO:0000313" key="3">
    <source>
        <dbReference type="EMBL" id="EKC37545.1"/>
    </source>
</evidence>
<proteinExistence type="predicted"/>
<dbReference type="InterPro" id="IPR001611">
    <property type="entry name" value="Leu-rich_rpt"/>
</dbReference>
<dbReference type="InterPro" id="IPR032675">
    <property type="entry name" value="LRR_dom_sf"/>
</dbReference>
<keyword evidence="2" id="KW-0812">Transmembrane</keyword>
<feature type="compositionally biased region" description="Basic and acidic residues" evidence="1">
    <location>
        <begin position="589"/>
        <end position="614"/>
    </location>
</feature>
<keyword evidence="2" id="KW-1133">Transmembrane helix</keyword>
<dbReference type="InParanoid" id="K1R8S5"/>